<dbReference type="SUPFAM" id="SSF53448">
    <property type="entry name" value="Nucleotide-diphospho-sugar transferases"/>
    <property type="match status" value="1"/>
</dbReference>
<feature type="transmembrane region" description="Helical" evidence="4">
    <location>
        <begin position="6"/>
        <end position="33"/>
    </location>
</feature>
<feature type="transmembrane region" description="Helical" evidence="4">
    <location>
        <begin position="329"/>
        <end position="350"/>
    </location>
</feature>
<dbReference type="GO" id="GO:0016757">
    <property type="term" value="F:glycosyltransferase activity"/>
    <property type="evidence" value="ECO:0007669"/>
    <property type="project" value="UniProtKB-KW"/>
</dbReference>
<dbReference type="Pfam" id="PF13641">
    <property type="entry name" value="Glyco_tranf_2_3"/>
    <property type="match status" value="1"/>
</dbReference>
<proteinExistence type="inferred from homology"/>
<dbReference type="Gene3D" id="3.90.550.10">
    <property type="entry name" value="Spore Coat Polysaccharide Biosynthesis Protein SpsA, Chain A"/>
    <property type="match status" value="1"/>
</dbReference>
<keyword evidence="4" id="KW-0812">Transmembrane</keyword>
<evidence type="ECO:0000313" key="5">
    <source>
        <dbReference type="EMBL" id="CAI4032538.1"/>
    </source>
</evidence>
<organism evidence="5 6">
    <name type="scientific">Nitrospira tepida</name>
    <dbReference type="NCBI Taxonomy" id="2973512"/>
    <lineage>
        <taxon>Bacteria</taxon>
        <taxon>Pseudomonadati</taxon>
        <taxon>Nitrospirota</taxon>
        <taxon>Nitrospiria</taxon>
        <taxon>Nitrospirales</taxon>
        <taxon>Nitrospiraceae</taxon>
        <taxon>Nitrospira</taxon>
    </lineage>
</organism>
<accession>A0AA86T923</accession>
<keyword evidence="2" id="KW-0328">Glycosyltransferase</keyword>
<gene>
    <name evidence="5" type="ORF">DNFV4_02968</name>
</gene>
<dbReference type="Proteomes" id="UP001179121">
    <property type="component" value="Chromosome"/>
</dbReference>
<evidence type="ECO:0000256" key="4">
    <source>
        <dbReference type="SAM" id="Phobius"/>
    </source>
</evidence>
<keyword evidence="4" id="KW-1133">Transmembrane helix</keyword>
<feature type="transmembrane region" description="Helical" evidence="4">
    <location>
        <begin position="362"/>
        <end position="386"/>
    </location>
</feature>
<comment type="similarity">
    <text evidence="1">Belongs to the glycosyltransferase 2 family.</text>
</comment>
<name>A0AA86T923_9BACT</name>
<keyword evidence="3" id="KW-0808">Transferase</keyword>
<keyword evidence="4" id="KW-0472">Membrane</keyword>
<keyword evidence="6" id="KW-1185">Reference proteome</keyword>
<dbReference type="InterPro" id="IPR029044">
    <property type="entry name" value="Nucleotide-diphossugar_trans"/>
</dbReference>
<dbReference type="RefSeq" id="WP_289269260.1">
    <property type="nucleotide sequence ID" value="NZ_OX365700.1"/>
</dbReference>
<protein>
    <submittedName>
        <fullName evidence="5">Cell wall biosynthesis glycosyltransferase-like protein</fullName>
    </submittedName>
</protein>
<reference evidence="5" key="1">
    <citation type="submission" date="2022-10" db="EMBL/GenBank/DDBJ databases">
        <authorList>
            <person name="Koch H."/>
        </authorList>
    </citation>
    <scope>NUCLEOTIDE SEQUENCE</scope>
    <source>
        <strain evidence="5">DNF</strain>
    </source>
</reference>
<evidence type="ECO:0000313" key="6">
    <source>
        <dbReference type="Proteomes" id="UP001179121"/>
    </source>
</evidence>
<evidence type="ECO:0000256" key="1">
    <source>
        <dbReference type="ARBA" id="ARBA00006739"/>
    </source>
</evidence>
<dbReference type="EMBL" id="OX365700">
    <property type="protein sequence ID" value="CAI4032538.1"/>
    <property type="molecule type" value="Genomic_DNA"/>
</dbReference>
<evidence type="ECO:0000256" key="3">
    <source>
        <dbReference type="ARBA" id="ARBA00022679"/>
    </source>
</evidence>
<evidence type="ECO:0000256" key="2">
    <source>
        <dbReference type="ARBA" id="ARBA00022676"/>
    </source>
</evidence>
<dbReference type="PANTHER" id="PTHR43630:SF1">
    <property type="entry name" value="POLY-BETA-1,6-N-ACETYL-D-GLUCOSAMINE SYNTHASE"/>
    <property type="match status" value="1"/>
</dbReference>
<sequence>MNNVIGIFTVLLLLPLSLLVLYQWVLGLISLWFRRPDIHPPNGHHARFLVLIPAHNEELGIESTFQSFRQLDYPADSYRVVVIADRCTDATAAVARQHGAECFERFEGMPGKGAAIAWGIQEAREAKLAFDAVVIVDADTVADRELLRAFHWGLQAGHQVQQGYNYISNPWATPFTRIIAVTGALRNGRYYTGKTVLGLSGMLTGTGMCIGATVLERYGWTAFSVGEDWEFSVALLLSGQPIYFNPLAKTYAKESQGLKQASRQRLRWASGRYAIMGKKVWALIREGIRTGSLSLLDSAGTLVAPNYSSQASLSILCLITSAVNAGDSVWGFTFSWAVALFTAVAGYFVLGVCSTESPAKALGGLLLIPVFLPWRLTIELLGMLGYGRRHWGRMSRSTTSSQQVNR</sequence>
<dbReference type="KEGG" id="nti:DNFV4_02968"/>
<dbReference type="AlphaFoldDB" id="A0AA86T923"/>
<dbReference type="PANTHER" id="PTHR43630">
    <property type="entry name" value="POLY-BETA-1,6-N-ACETYL-D-GLUCOSAMINE SYNTHASE"/>
    <property type="match status" value="1"/>
</dbReference>
<dbReference type="CDD" id="cd06438">
    <property type="entry name" value="EpsO_like"/>
    <property type="match status" value="1"/>
</dbReference>